<organism evidence="1 2">
    <name type="scientific">Jatropha curcas</name>
    <name type="common">Barbados nut</name>
    <dbReference type="NCBI Taxonomy" id="180498"/>
    <lineage>
        <taxon>Eukaryota</taxon>
        <taxon>Viridiplantae</taxon>
        <taxon>Streptophyta</taxon>
        <taxon>Embryophyta</taxon>
        <taxon>Tracheophyta</taxon>
        <taxon>Spermatophyta</taxon>
        <taxon>Magnoliopsida</taxon>
        <taxon>eudicotyledons</taxon>
        <taxon>Gunneridae</taxon>
        <taxon>Pentapetalae</taxon>
        <taxon>rosids</taxon>
        <taxon>fabids</taxon>
        <taxon>Malpighiales</taxon>
        <taxon>Euphorbiaceae</taxon>
        <taxon>Crotonoideae</taxon>
        <taxon>Jatropheae</taxon>
        <taxon>Jatropha</taxon>
    </lineage>
</organism>
<evidence type="ECO:0000313" key="1">
    <source>
        <dbReference type="EMBL" id="KDP35471.1"/>
    </source>
</evidence>
<dbReference type="AlphaFoldDB" id="A0A067KGV3"/>
<accession>A0A067KGV3</accession>
<sequence length="137" mass="15569">MLRRNRQDCCRGTGFIVDEDEITLSKRKKRLRSEVTGECLSRPDVESYIKSVDGTFAKCFQSPQKNEVIQLADTAREMLEKSVVTHNQAMYALKEELNCVHGEYKKITNEALITSSKNIQLEKDEVVSPLPSTMGKI</sequence>
<name>A0A067KGV3_JATCU</name>
<protein>
    <submittedName>
        <fullName evidence="1">Uncharacterized protein</fullName>
    </submittedName>
</protein>
<gene>
    <name evidence="1" type="ORF">JCGZ_10864</name>
</gene>
<evidence type="ECO:0000313" key="2">
    <source>
        <dbReference type="Proteomes" id="UP000027138"/>
    </source>
</evidence>
<proteinExistence type="predicted"/>
<reference evidence="1 2" key="1">
    <citation type="journal article" date="2014" name="PLoS ONE">
        <title>Global Analysis of Gene Expression Profiles in Physic Nut (Jatropha curcas L.) Seedlings Exposed to Salt Stress.</title>
        <authorList>
            <person name="Zhang L."/>
            <person name="Zhang C."/>
            <person name="Wu P."/>
            <person name="Chen Y."/>
            <person name="Li M."/>
            <person name="Jiang H."/>
            <person name="Wu G."/>
        </authorList>
    </citation>
    <scope>NUCLEOTIDE SEQUENCE [LARGE SCALE GENOMIC DNA]</scope>
    <source>
        <strain evidence="2">cv. GZQX0401</strain>
        <tissue evidence="1">Young leaves</tissue>
    </source>
</reference>
<dbReference type="EMBL" id="KK914486">
    <property type="protein sequence ID" value="KDP35471.1"/>
    <property type="molecule type" value="Genomic_DNA"/>
</dbReference>
<dbReference type="Proteomes" id="UP000027138">
    <property type="component" value="Unassembled WGS sequence"/>
</dbReference>
<keyword evidence="2" id="KW-1185">Reference proteome</keyword>